<dbReference type="Proteomes" id="UP001054857">
    <property type="component" value="Unassembled WGS sequence"/>
</dbReference>
<dbReference type="Gene3D" id="1.25.40.20">
    <property type="entry name" value="Ankyrin repeat-containing domain"/>
    <property type="match status" value="4"/>
</dbReference>
<dbReference type="Pfam" id="PF12796">
    <property type="entry name" value="Ank_2"/>
    <property type="match status" value="4"/>
</dbReference>
<evidence type="ECO:0000259" key="3">
    <source>
        <dbReference type="Pfam" id="PF06985"/>
    </source>
</evidence>
<feature type="repeat" description="ANK" evidence="1">
    <location>
        <begin position="557"/>
        <end position="589"/>
    </location>
</feature>
<keyword evidence="1" id="KW-0040">ANK repeat</keyword>
<feature type="repeat" description="ANK" evidence="1">
    <location>
        <begin position="623"/>
        <end position="655"/>
    </location>
</feature>
<gene>
    <name evidence="4" type="ORF">Agub_g7260</name>
</gene>
<evidence type="ECO:0000256" key="2">
    <source>
        <dbReference type="SAM" id="MobiDB-lite"/>
    </source>
</evidence>
<reference evidence="4 5" key="1">
    <citation type="journal article" date="2021" name="Sci. Rep.">
        <title>Genome sequencing of the multicellular alga Astrephomene provides insights into convergent evolution of germ-soma differentiation.</title>
        <authorList>
            <person name="Yamashita S."/>
            <person name="Yamamoto K."/>
            <person name="Matsuzaki R."/>
            <person name="Suzuki S."/>
            <person name="Yamaguchi H."/>
            <person name="Hirooka S."/>
            <person name="Minakuchi Y."/>
            <person name="Miyagishima S."/>
            <person name="Kawachi M."/>
            <person name="Toyoda A."/>
            <person name="Nozaki H."/>
        </authorList>
    </citation>
    <scope>NUCLEOTIDE SEQUENCE [LARGE SCALE GENOMIC DNA]</scope>
    <source>
        <strain evidence="4 5">NIES-4017</strain>
    </source>
</reference>
<feature type="repeat" description="ANK" evidence="1">
    <location>
        <begin position="789"/>
        <end position="821"/>
    </location>
</feature>
<dbReference type="PRINTS" id="PR01415">
    <property type="entry name" value="ANKYRIN"/>
</dbReference>
<feature type="repeat" description="ANK" evidence="1">
    <location>
        <begin position="458"/>
        <end position="490"/>
    </location>
</feature>
<feature type="repeat" description="ANK" evidence="1">
    <location>
        <begin position="856"/>
        <end position="888"/>
    </location>
</feature>
<feature type="repeat" description="ANK" evidence="1">
    <location>
        <begin position="656"/>
        <end position="688"/>
    </location>
</feature>
<sequence length="910" mass="97508">MGCGSSTDTGRLGAATPAPEAKPRDENLLVSIQENVSLDDLPDCISDLHHGMPGTIKHAAMRLLKISAVLNWPTIKVFEEVNKSECFSVPYSEVSGDIWNQTAVLSWRWNKSKPASMQPGFTPMSPTQFRELVEVLQRAQAIGMQYVWIDWSCVPQYSTSPMVEVMRSKVFYARARTMIIVPTFNQLPGDGVVRLLLVKAARSLKRRGAQSSICELAASTVNTILERELVAGREYFSRVWTLAERMARYGRKEQLRNWLTLDAWLGMIVDAMITSTEDKSASRIYAKLLGREAAELLDRILEPLAAAVRTASMLVSEGLEDSVAQLFEMAATMWQSDSVLAEAPTKSWLMTYMEETHQGIYQAWNEGDRVWAVYSYFCWNQVDQSSQQGLLEALKNLAQVAGAGRKSLVALAGKLNLTALLQVDEADEKLLNAVEEGQLEQVQELLEAGANPLIKRPDGSTSVHLAAAKGHAGIIPLLAKAGVGVNTKREGGATPLTVAAMNGHTEAIRALLAAGADKELGFTDKATPLYIAAEKGHVEALRALMQAGAQADVVINTGYTPLLIASLHGFAEVVRILLQAGVKKDRTLQDGANALYLAAEKRHMDTVKELLKARVSTEACLQSGATPLYIASQNGDVEMVEVLLGGGANKNAARKDKSNPLYIASERGHLAVVKALLEREADVHHKFQSGATPLFIAAQNGHTETVLALLEAGADKNFKIEGGDSTPLLTAAKGGHVGVVDALLAKGANKDVQMKDGSTPLLVAASLGHLPVVQSLLGGQAKTELMKEGGVTPLIVATDNGHVDIVKALLGVGASISSARQSDGYSPLHIACSKGFVEIVRDVLDKGAEKDAALKDGTTPLHLAASNGFLEVAQVLVRAGARKTATNSLGQKPIDVAKAGTGIAELLSRD</sequence>
<comment type="caution">
    <text evidence="4">The sequence shown here is derived from an EMBL/GenBank/DDBJ whole genome shotgun (WGS) entry which is preliminary data.</text>
</comment>
<dbReference type="Pfam" id="PF06985">
    <property type="entry name" value="HET"/>
    <property type="match status" value="1"/>
</dbReference>
<feature type="repeat" description="ANK" evidence="1">
    <location>
        <begin position="723"/>
        <end position="755"/>
    </location>
</feature>
<dbReference type="InterPro" id="IPR010730">
    <property type="entry name" value="HET"/>
</dbReference>
<evidence type="ECO:0000313" key="5">
    <source>
        <dbReference type="Proteomes" id="UP001054857"/>
    </source>
</evidence>
<evidence type="ECO:0000256" key="1">
    <source>
        <dbReference type="PROSITE-ProRule" id="PRU00023"/>
    </source>
</evidence>
<proteinExistence type="predicted"/>
<dbReference type="Pfam" id="PF00023">
    <property type="entry name" value="Ank"/>
    <property type="match status" value="2"/>
</dbReference>
<dbReference type="EMBL" id="BMAR01000010">
    <property type="protein sequence ID" value="GFR45804.1"/>
    <property type="molecule type" value="Genomic_DNA"/>
</dbReference>
<dbReference type="SMART" id="SM00248">
    <property type="entry name" value="ANK"/>
    <property type="match status" value="14"/>
</dbReference>
<feature type="domain" description="Heterokaryon incompatibility" evidence="3">
    <location>
        <begin position="104"/>
        <end position="244"/>
    </location>
</feature>
<dbReference type="InterPro" id="IPR051616">
    <property type="entry name" value="Cul2-RING_E3_ligase_SR"/>
</dbReference>
<dbReference type="InterPro" id="IPR036770">
    <property type="entry name" value="Ankyrin_rpt-contain_sf"/>
</dbReference>
<feature type="repeat" description="ANK" evidence="1">
    <location>
        <begin position="524"/>
        <end position="556"/>
    </location>
</feature>
<dbReference type="SUPFAM" id="SSF48403">
    <property type="entry name" value="Ankyrin repeat"/>
    <property type="match status" value="2"/>
</dbReference>
<name>A0AAD3DRE6_9CHLO</name>
<feature type="region of interest" description="Disordered" evidence="2">
    <location>
        <begin position="1"/>
        <end position="23"/>
    </location>
</feature>
<dbReference type="PROSITE" id="PS50297">
    <property type="entry name" value="ANK_REP_REGION"/>
    <property type="match status" value="12"/>
</dbReference>
<accession>A0AAD3DRE6</accession>
<organism evidence="4 5">
    <name type="scientific">Astrephomene gubernaculifera</name>
    <dbReference type="NCBI Taxonomy" id="47775"/>
    <lineage>
        <taxon>Eukaryota</taxon>
        <taxon>Viridiplantae</taxon>
        <taxon>Chlorophyta</taxon>
        <taxon>core chlorophytes</taxon>
        <taxon>Chlorophyceae</taxon>
        <taxon>CS clade</taxon>
        <taxon>Chlamydomonadales</taxon>
        <taxon>Astrephomenaceae</taxon>
        <taxon>Astrephomene</taxon>
    </lineage>
</organism>
<protein>
    <recommendedName>
        <fullName evidence="3">Heterokaryon incompatibility domain-containing protein</fullName>
    </recommendedName>
</protein>
<dbReference type="InterPro" id="IPR002110">
    <property type="entry name" value="Ankyrin_rpt"/>
</dbReference>
<feature type="repeat" description="ANK" evidence="1">
    <location>
        <begin position="491"/>
        <end position="517"/>
    </location>
</feature>
<feature type="repeat" description="ANK" evidence="1">
    <location>
        <begin position="756"/>
        <end position="788"/>
    </location>
</feature>
<feature type="repeat" description="ANK" evidence="1">
    <location>
        <begin position="689"/>
        <end position="721"/>
    </location>
</feature>
<dbReference type="AlphaFoldDB" id="A0AAD3DRE6"/>
<dbReference type="Pfam" id="PF13637">
    <property type="entry name" value="Ank_4"/>
    <property type="match status" value="1"/>
</dbReference>
<feature type="repeat" description="ANK" evidence="1">
    <location>
        <begin position="823"/>
        <end position="855"/>
    </location>
</feature>
<dbReference type="PANTHER" id="PTHR46224">
    <property type="entry name" value="ANKYRIN REPEAT FAMILY PROTEIN"/>
    <property type="match status" value="1"/>
</dbReference>
<dbReference type="PANTHER" id="PTHR46224:SF64">
    <property type="entry name" value="IQ MOTIF AND ANKYRIN REPEAT DOMAIN-CONTAINING PROTEIN 1"/>
    <property type="match status" value="1"/>
</dbReference>
<keyword evidence="5" id="KW-1185">Reference proteome</keyword>
<dbReference type="PROSITE" id="PS50088">
    <property type="entry name" value="ANK_REPEAT"/>
    <property type="match status" value="12"/>
</dbReference>
<evidence type="ECO:0000313" key="4">
    <source>
        <dbReference type="EMBL" id="GFR45804.1"/>
    </source>
</evidence>